<name>W4G7D5_APHAT</name>
<dbReference type="InterPro" id="IPR036397">
    <property type="entry name" value="RNaseH_sf"/>
</dbReference>
<reference evidence="1" key="1">
    <citation type="submission" date="2013-12" db="EMBL/GenBank/DDBJ databases">
        <title>The Genome Sequence of Aphanomyces astaci APO3.</title>
        <authorList>
            <consortium name="The Broad Institute Genomics Platform"/>
            <person name="Russ C."/>
            <person name="Tyler B."/>
            <person name="van West P."/>
            <person name="Dieguez-Uribeondo J."/>
            <person name="Young S.K."/>
            <person name="Zeng Q."/>
            <person name="Gargeya S."/>
            <person name="Fitzgerald M."/>
            <person name="Abouelleil A."/>
            <person name="Alvarado L."/>
            <person name="Chapman S.B."/>
            <person name="Gainer-Dewar J."/>
            <person name="Goldberg J."/>
            <person name="Griggs A."/>
            <person name="Gujja S."/>
            <person name="Hansen M."/>
            <person name="Howarth C."/>
            <person name="Imamovic A."/>
            <person name="Ireland A."/>
            <person name="Larimer J."/>
            <person name="McCowan C."/>
            <person name="Murphy C."/>
            <person name="Pearson M."/>
            <person name="Poon T.W."/>
            <person name="Priest M."/>
            <person name="Roberts A."/>
            <person name="Saif S."/>
            <person name="Shea T."/>
            <person name="Sykes S."/>
            <person name="Wortman J."/>
            <person name="Nusbaum C."/>
            <person name="Birren B."/>
        </authorList>
    </citation>
    <scope>NUCLEOTIDE SEQUENCE [LARGE SCALE GENOMIC DNA]</scope>
    <source>
        <strain evidence="1">APO3</strain>
    </source>
</reference>
<sequence>MQIAHSLAKSGKTVNSDVYLDAVLHKVVPAIKAKFPRGRLQHGVVVQQDNASPHRCVTTDMLRTRGVEGISIANQPANSPDFNADYVSAELKASMSSNGGASTFGVADKTLARRRYFREKQRAHRRKLNSDGAIVKAQIEHLQPILDGLQASIPPPSMAPREASDGPLSWHSIAIVFKREAHRVLTDRQSLITQTQEYQSLTKAMQRFVMMNIPSPMSRSNHAWHSATLAADPSARNLGKEWLTQHMYHNIHEPFTLLPAASYHDDFFKFDIQASDDSDPITGVERMQFSWPGTVQMFRRLVASNMWPAMLFNSNDMVVEETTPNTRLFRTITPKGIFVNSLQGHFVEANRFIMVMRQVEHDEAHLCDPLHKQQHNMSWTEVRQVSPTHILLRVVSHVSHIFRPGGGFVSVDEFAALRGVDVTGIQDDQKDAYVRRELIRRENSDFVPWVQGFMGLMHQCATN</sequence>
<dbReference type="Gene3D" id="3.30.420.10">
    <property type="entry name" value="Ribonuclease H-like superfamily/Ribonuclease H"/>
    <property type="match status" value="1"/>
</dbReference>
<evidence type="ECO:0000313" key="1">
    <source>
        <dbReference type="EMBL" id="ETV75607.1"/>
    </source>
</evidence>
<organism evidence="1">
    <name type="scientific">Aphanomyces astaci</name>
    <name type="common">Crayfish plague agent</name>
    <dbReference type="NCBI Taxonomy" id="112090"/>
    <lineage>
        <taxon>Eukaryota</taxon>
        <taxon>Sar</taxon>
        <taxon>Stramenopiles</taxon>
        <taxon>Oomycota</taxon>
        <taxon>Saprolegniomycetes</taxon>
        <taxon>Saprolegniales</taxon>
        <taxon>Verrucalvaceae</taxon>
        <taxon>Aphanomyces</taxon>
    </lineage>
</organism>
<dbReference type="GO" id="GO:0003676">
    <property type="term" value="F:nucleic acid binding"/>
    <property type="evidence" value="ECO:0007669"/>
    <property type="project" value="InterPro"/>
</dbReference>
<dbReference type="AlphaFoldDB" id="W4G7D5"/>
<dbReference type="EMBL" id="KI913139">
    <property type="protein sequence ID" value="ETV75607.1"/>
    <property type="molecule type" value="Genomic_DNA"/>
</dbReference>
<accession>W4G7D5</accession>
<dbReference type="VEuPathDB" id="FungiDB:H257_10016"/>
<gene>
    <name evidence="1" type="ORF">H257_10016</name>
</gene>
<dbReference type="OrthoDB" id="60666at2759"/>
<proteinExistence type="predicted"/>
<protein>
    <submittedName>
        <fullName evidence="1">Uncharacterized protein</fullName>
    </submittedName>
</protein>
<dbReference type="RefSeq" id="XP_009834738.1">
    <property type="nucleotide sequence ID" value="XM_009836436.1"/>
</dbReference>
<dbReference type="GeneID" id="20812012"/>